<evidence type="ECO:0000313" key="7">
    <source>
        <dbReference type="Proteomes" id="UP000242180"/>
    </source>
</evidence>
<feature type="chain" id="PRO_5012778372" evidence="5">
    <location>
        <begin position="21"/>
        <end position="300"/>
    </location>
</feature>
<evidence type="ECO:0000256" key="5">
    <source>
        <dbReference type="SAM" id="SignalP"/>
    </source>
</evidence>
<organism evidence="6 7">
    <name type="scientific">Syncephalastrum racemosum</name>
    <name type="common">Filamentous fungus</name>
    <dbReference type="NCBI Taxonomy" id="13706"/>
    <lineage>
        <taxon>Eukaryota</taxon>
        <taxon>Fungi</taxon>
        <taxon>Fungi incertae sedis</taxon>
        <taxon>Mucoromycota</taxon>
        <taxon>Mucoromycotina</taxon>
        <taxon>Mucoromycetes</taxon>
        <taxon>Mucorales</taxon>
        <taxon>Syncephalastraceae</taxon>
        <taxon>Syncephalastrum</taxon>
    </lineage>
</organism>
<dbReference type="AlphaFoldDB" id="A0A1X2HEZ3"/>
<gene>
    <name evidence="6" type="ORF">BCR43DRAFT_474850</name>
</gene>
<dbReference type="OrthoDB" id="2016249at2759"/>
<feature type="signal peptide" evidence="5">
    <location>
        <begin position="1"/>
        <end position="20"/>
    </location>
</feature>
<dbReference type="GO" id="GO:0005576">
    <property type="term" value="C:extracellular region"/>
    <property type="evidence" value="ECO:0007669"/>
    <property type="project" value="UniProtKB-SubCell"/>
</dbReference>
<dbReference type="PANTHER" id="PTHR31279">
    <property type="entry name" value="PROTEIN EXORDIUM-LIKE 5"/>
    <property type="match status" value="1"/>
</dbReference>
<dbReference type="Pfam" id="PF04674">
    <property type="entry name" value="Phi_1"/>
    <property type="match status" value="1"/>
</dbReference>
<proteinExistence type="inferred from homology"/>
<name>A0A1X2HEZ3_SYNRA</name>
<evidence type="ECO:0000256" key="4">
    <source>
        <dbReference type="ARBA" id="ARBA00023591"/>
    </source>
</evidence>
<keyword evidence="3 5" id="KW-0732">Signal</keyword>
<dbReference type="InParanoid" id="A0A1X2HEZ3"/>
<protein>
    <submittedName>
        <fullName evidence="6">Phosphate-induced protein 1</fullName>
    </submittedName>
</protein>
<evidence type="ECO:0000256" key="2">
    <source>
        <dbReference type="ARBA" id="ARBA00022525"/>
    </source>
</evidence>
<evidence type="ECO:0000256" key="1">
    <source>
        <dbReference type="ARBA" id="ARBA00004613"/>
    </source>
</evidence>
<accession>A0A1X2HEZ3</accession>
<comment type="similarity">
    <text evidence="4">Belongs to the EXORDIUM family.</text>
</comment>
<reference evidence="6 7" key="1">
    <citation type="submission" date="2016-07" db="EMBL/GenBank/DDBJ databases">
        <title>Pervasive Adenine N6-methylation of Active Genes in Fungi.</title>
        <authorList>
            <consortium name="DOE Joint Genome Institute"/>
            <person name="Mondo S.J."/>
            <person name="Dannebaum R.O."/>
            <person name="Kuo R.C."/>
            <person name="Labutti K."/>
            <person name="Haridas S."/>
            <person name="Kuo A."/>
            <person name="Salamov A."/>
            <person name="Ahrendt S.R."/>
            <person name="Lipzen A."/>
            <person name="Sullivan W."/>
            <person name="Andreopoulos W.B."/>
            <person name="Clum A."/>
            <person name="Lindquist E."/>
            <person name="Daum C."/>
            <person name="Ramamoorthy G.K."/>
            <person name="Gryganskyi A."/>
            <person name="Culley D."/>
            <person name="Magnuson J.K."/>
            <person name="James T.Y."/>
            <person name="O'Malley M.A."/>
            <person name="Stajich J.E."/>
            <person name="Spatafora J.W."/>
            <person name="Visel A."/>
            <person name="Grigoriev I.V."/>
        </authorList>
    </citation>
    <scope>NUCLEOTIDE SEQUENCE [LARGE SCALE GENOMIC DNA]</scope>
    <source>
        <strain evidence="6 7">NRRL 2496</strain>
    </source>
</reference>
<dbReference type="Proteomes" id="UP000242180">
    <property type="component" value="Unassembled WGS sequence"/>
</dbReference>
<evidence type="ECO:0000256" key="3">
    <source>
        <dbReference type="ARBA" id="ARBA00022729"/>
    </source>
</evidence>
<keyword evidence="2" id="KW-0964">Secreted</keyword>
<evidence type="ECO:0000313" key="6">
    <source>
        <dbReference type="EMBL" id="ORY96876.1"/>
    </source>
</evidence>
<dbReference type="EMBL" id="MCGN01000005">
    <property type="protein sequence ID" value="ORY96876.1"/>
    <property type="molecule type" value="Genomic_DNA"/>
</dbReference>
<dbReference type="InterPro" id="IPR006766">
    <property type="entry name" value="EXORDIUM-like"/>
</dbReference>
<sequence>MLVSALKTVLFSVAATLIAAQQTTTSNTSTPPLISQYGTTFSNAGGKILSGNVNVYVIFYGDWSSDQGQTEQTTFLNFVSGISATSWFKTFEQYNDNNGNKISGPMTLSAAMTDSGSQGLNLTDANVHKQIIIDAVNSGYLSDTNSFDSNGVYVILGGSNVHDSDFCTNNCGYNSYSDEFQYMFIGYPGECPSNCIPPLNTGGSPNVSPSIDAAITIFSHEIQDMLTDPRNNAWIIQQGQTVVELGDFCAGTGVSAEQWFGNVQQVNSKNASYNIEVGNQQFLVQTIFSKDKQQCILSDN</sequence>
<comment type="caution">
    <text evidence="6">The sequence shown here is derived from an EMBL/GenBank/DDBJ whole genome shotgun (WGS) entry which is preliminary data.</text>
</comment>
<keyword evidence="7" id="KW-1185">Reference proteome</keyword>
<dbReference type="PANTHER" id="PTHR31279:SF58">
    <property type="entry name" value="PROTEIN EXORDIUM-LIKE 2"/>
    <property type="match status" value="1"/>
</dbReference>
<comment type="subcellular location">
    <subcellularLocation>
        <location evidence="1">Secreted</location>
    </subcellularLocation>
</comment>
<dbReference type="OMA" id="YPFAWPN"/>